<dbReference type="Gramene" id="A09p72270.2_BraZ1">
    <property type="protein sequence ID" value="A09p72270.2_BraZ1.CDS"/>
    <property type="gene ID" value="A09g72270.2_BraZ1"/>
</dbReference>
<evidence type="ECO:0000313" key="2">
    <source>
        <dbReference type="EMBL" id="CAG7866760.1"/>
    </source>
</evidence>
<dbReference type="PANTHER" id="PTHR47253">
    <property type="match status" value="1"/>
</dbReference>
<accession>A0A8D9G2D8</accession>
<name>A0A8D9G2D8_BRACM</name>
<reference evidence="2 3" key="1">
    <citation type="submission" date="2021-07" db="EMBL/GenBank/DDBJ databases">
        <authorList>
            <consortium name="Genoscope - CEA"/>
            <person name="William W."/>
        </authorList>
    </citation>
    <scope>NUCLEOTIDE SEQUENCE [LARGE SCALE GENOMIC DNA]</scope>
</reference>
<feature type="non-terminal residue" evidence="2">
    <location>
        <position position="92"/>
    </location>
</feature>
<feature type="domain" description="Chorismate-utilising enzyme C-terminal" evidence="1">
    <location>
        <begin position="7"/>
        <end position="51"/>
    </location>
</feature>
<dbReference type="Pfam" id="PF00425">
    <property type="entry name" value="Chorismate_bind"/>
    <property type="match status" value="1"/>
</dbReference>
<protein>
    <recommendedName>
        <fullName evidence="1">Chorismate-utilising enzyme C-terminal domain-containing protein</fullName>
    </recommendedName>
</protein>
<evidence type="ECO:0000259" key="1">
    <source>
        <dbReference type="Pfam" id="PF00425"/>
    </source>
</evidence>
<proteinExistence type="predicted"/>
<dbReference type="InterPro" id="IPR044250">
    <property type="entry name" value="MenF-like"/>
</dbReference>
<dbReference type="InterPro" id="IPR005801">
    <property type="entry name" value="ADC_synthase"/>
</dbReference>
<organism evidence="2 3">
    <name type="scientific">Brassica campestris</name>
    <name type="common">Field mustard</name>
    <dbReference type="NCBI Taxonomy" id="3711"/>
    <lineage>
        <taxon>Eukaryota</taxon>
        <taxon>Viridiplantae</taxon>
        <taxon>Streptophyta</taxon>
        <taxon>Embryophyta</taxon>
        <taxon>Tracheophyta</taxon>
        <taxon>Spermatophyta</taxon>
        <taxon>Magnoliopsida</taxon>
        <taxon>eudicotyledons</taxon>
        <taxon>Gunneridae</taxon>
        <taxon>Pentapetalae</taxon>
        <taxon>rosids</taxon>
        <taxon>malvids</taxon>
        <taxon>Brassicales</taxon>
        <taxon>Brassicaceae</taxon>
        <taxon>Brassiceae</taxon>
        <taxon>Brassica</taxon>
    </lineage>
</organism>
<dbReference type="PANTHER" id="PTHR47253:SF4">
    <property type="entry name" value="ISOCHORISMATE SYNTHASE 2, CHLOROPLASTIC"/>
    <property type="match status" value="1"/>
</dbReference>
<sequence length="92" mass="10247">GGGFGGGECEFSVGIRYALVKKGFWSLDIYSGKGIVSGSDSASEWNELDLKTLSLRHQWHFHVFMQSENILLCVSLQFTKSLEHELALQPIN</sequence>
<dbReference type="EMBL" id="LS974625">
    <property type="protein sequence ID" value="CAG7866760.1"/>
    <property type="molecule type" value="Genomic_DNA"/>
</dbReference>
<dbReference type="SUPFAM" id="SSF56322">
    <property type="entry name" value="ADC synthase"/>
    <property type="match status" value="1"/>
</dbReference>
<gene>
    <name evidence="2" type="ORF">BRAPAZ1V2_A09P72270.2</name>
</gene>
<evidence type="ECO:0000313" key="3">
    <source>
        <dbReference type="Proteomes" id="UP000694005"/>
    </source>
</evidence>
<dbReference type="Gene3D" id="3.60.120.10">
    <property type="entry name" value="Anthranilate synthase"/>
    <property type="match status" value="1"/>
</dbReference>
<dbReference type="InterPro" id="IPR015890">
    <property type="entry name" value="Chorismate_C"/>
</dbReference>
<dbReference type="Proteomes" id="UP000694005">
    <property type="component" value="Chromosome A09"/>
</dbReference>
<dbReference type="GO" id="GO:0008909">
    <property type="term" value="F:isochorismate synthase activity"/>
    <property type="evidence" value="ECO:0007669"/>
    <property type="project" value="InterPro"/>
</dbReference>
<dbReference type="AlphaFoldDB" id="A0A8D9G2D8"/>